<organism evidence="2">
    <name type="scientific">Pararge aegeria</name>
    <name type="common">speckled wood butterfly</name>
    <dbReference type="NCBI Taxonomy" id="116150"/>
    <lineage>
        <taxon>Eukaryota</taxon>
        <taxon>Metazoa</taxon>
        <taxon>Ecdysozoa</taxon>
        <taxon>Arthropoda</taxon>
        <taxon>Hexapoda</taxon>
        <taxon>Insecta</taxon>
        <taxon>Pterygota</taxon>
        <taxon>Neoptera</taxon>
        <taxon>Endopterygota</taxon>
        <taxon>Lepidoptera</taxon>
        <taxon>Glossata</taxon>
        <taxon>Ditrysia</taxon>
        <taxon>Papilionoidea</taxon>
        <taxon>Nymphalidae</taxon>
        <taxon>Satyrinae</taxon>
        <taxon>Satyrini</taxon>
        <taxon>Parargina</taxon>
        <taxon>Pararge</taxon>
    </lineage>
</organism>
<evidence type="ECO:0008006" key="3">
    <source>
        <dbReference type="Google" id="ProtNLM"/>
    </source>
</evidence>
<reference evidence="2" key="2">
    <citation type="submission" date="2013-05" db="EMBL/GenBank/DDBJ databases">
        <authorList>
            <person name="Carter J.-M."/>
            <person name="Baker S.C."/>
            <person name="Pink R."/>
            <person name="Carter D.R.F."/>
            <person name="Collins A."/>
            <person name="Tomlin J."/>
            <person name="Gibbs M."/>
            <person name="Breuker C.J."/>
        </authorList>
    </citation>
    <scope>NUCLEOTIDE SEQUENCE</scope>
    <source>
        <tissue evidence="2">Ovary</tissue>
    </source>
</reference>
<dbReference type="AlphaFoldDB" id="S4PA83"/>
<dbReference type="EMBL" id="GAIX01008800">
    <property type="protein sequence ID" value="JAA83760.1"/>
    <property type="molecule type" value="Transcribed_RNA"/>
</dbReference>
<accession>S4PA83</accession>
<name>S4PA83_9NEOP</name>
<evidence type="ECO:0000256" key="1">
    <source>
        <dbReference type="SAM" id="SignalP"/>
    </source>
</evidence>
<keyword evidence="1" id="KW-0732">Signal</keyword>
<feature type="signal peptide" evidence="1">
    <location>
        <begin position="1"/>
        <end position="17"/>
    </location>
</feature>
<reference evidence="2" key="1">
    <citation type="journal article" date="2013" name="BMC Genomics">
        <title>Unscrambling butterfly oogenesis.</title>
        <authorList>
            <person name="Carter J.M."/>
            <person name="Baker S.C."/>
            <person name="Pink R."/>
            <person name="Carter D.R."/>
            <person name="Collins A."/>
            <person name="Tomlin J."/>
            <person name="Gibbs M."/>
            <person name="Breuker C.J."/>
        </authorList>
    </citation>
    <scope>NUCLEOTIDE SEQUENCE</scope>
    <source>
        <tissue evidence="2">Ovary</tissue>
    </source>
</reference>
<evidence type="ECO:0000313" key="2">
    <source>
        <dbReference type="EMBL" id="JAA83760.1"/>
    </source>
</evidence>
<proteinExistence type="predicted"/>
<feature type="chain" id="PRO_5004531915" description="Secreted protein" evidence="1">
    <location>
        <begin position="18"/>
        <end position="76"/>
    </location>
</feature>
<sequence>MFWQFLFLFIVSRTAYGSVQSTYIGIKAKATVALTYLLSGINKTSSNAPCDWTHEIATQNESWTPWFGLSLNIFFY</sequence>
<protein>
    <recommendedName>
        <fullName evidence="3">Secreted protein</fullName>
    </recommendedName>
</protein>
<feature type="non-terminal residue" evidence="2">
    <location>
        <position position="76"/>
    </location>
</feature>